<dbReference type="OrthoDB" id="6474464at2759"/>
<sequence>MENEKRPLLWNGSWHMSTFFSTIDQFYNKVKSYSHYNIFTGNEEEDKKKIISRVKEHTCIFGSPKQYYDNIPFLPENCDEGYNYNFDYYYYWKNNTKKIR</sequence>
<comment type="caution">
    <text evidence="1">The sequence shown here is derived from an EMBL/GenBank/DDBJ whole genome shotgun (WGS) entry which is preliminary data.</text>
</comment>
<keyword evidence="2" id="KW-1185">Reference proteome</keyword>
<reference evidence="1 2" key="2">
    <citation type="submission" date="2016-08" db="EMBL/GenBank/DDBJ databases">
        <title>Pervasive Adenine N6-methylation of Active Genes in Fungi.</title>
        <authorList>
            <consortium name="DOE Joint Genome Institute"/>
            <person name="Mondo S.J."/>
            <person name="Dannebaum R.O."/>
            <person name="Kuo R.C."/>
            <person name="Labutti K."/>
            <person name="Haridas S."/>
            <person name="Kuo A."/>
            <person name="Salamov A."/>
            <person name="Ahrendt S.R."/>
            <person name="Lipzen A."/>
            <person name="Sullivan W."/>
            <person name="Andreopoulos W.B."/>
            <person name="Clum A."/>
            <person name="Lindquist E."/>
            <person name="Daum C."/>
            <person name="Ramamoorthy G.K."/>
            <person name="Gryganskyi A."/>
            <person name="Culley D."/>
            <person name="Magnuson J.K."/>
            <person name="James T.Y."/>
            <person name="O'Malley M.A."/>
            <person name="Stajich J.E."/>
            <person name="Spatafora J.W."/>
            <person name="Visel A."/>
            <person name="Grigoriev I.V."/>
        </authorList>
    </citation>
    <scope>NUCLEOTIDE SEQUENCE [LARGE SCALE GENOMIC DNA]</scope>
    <source>
        <strain evidence="2">finn</strain>
    </source>
</reference>
<dbReference type="EMBL" id="MCFH01000023">
    <property type="protein sequence ID" value="ORX49587.1"/>
    <property type="molecule type" value="Genomic_DNA"/>
</dbReference>
<proteinExistence type="predicted"/>
<dbReference type="AlphaFoldDB" id="A0A1Y1V7Z9"/>
<gene>
    <name evidence="1" type="ORF">BCR36DRAFT_64394</name>
</gene>
<protein>
    <submittedName>
        <fullName evidence="1">Uncharacterized protein</fullName>
    </submittedName>
</protein>
<dbReference type="STRING" id="1754191.A0A1Y1V7Z9"/>
<name>A0A1Y1V7Z9_9FUNG</name>
<reference evidence="1 2" key="1">
    <citation type="submission" date="2016-08" db="EMBL/GenBank/DDBJ databases">
        <title>Genomes of anaerobic fungi encode conserved fungal cellulosomes for biomass hydrolysis.</title>
        <authorList>
            <consortium name="DOE Joint Genome Institute"/>
            <person name="Haitjema C.H."/>
            <person name="Gilmore S.P."/>
            <person name="Henske J.K."/>
            <person name="Solomon K.V."/>
            <person name="De Groot R."/>
            <person name="Kuo A."/>
            <person name="Mondo S.J."/>
            <person name="Salamov A.A."/>
            <person name="Labutti K."/>
            <person name="Zhao Z."/>
            <person name="Chiniquy J."/>
            <person name="Barry K."/>
            <person name="Brewer H.M."/>
            <person name="Purvine S.O."/>
            <person name="Wright A.T."/>
            <person name="Boxma B."/>
            <person name="Van Alen T."/>
            <person name="Hackstein J.H."/>
            <person name="Baker S.E."/>
            <person name="Grigoriev I.V."/>
            <person name="O'Malley M.A."/>
        </authorList>
    </citation>
    <scope>NUCLEOTIDE SEQUENCE [LARGE SCALE GENOMIC DNA]</scope>
    <source>
        <strain evidence="2">finn</strain>
    </source>
</reference>
<organism evidence="1 2">
    <name type="scientific">Piromyces finnis</name>
    <dbReference type="NCBI Taxonomy" id="1754191"/>
    <lineage>
        <taxon>Eukaryota</taxon>
        <taxon>Fungi</taxon>
        <taxon>Fungi incertae sedis</taxon>
        <taxon>Chytridiomycota</taxon>
        <taxon>Chytridiomycota incertae sedis</taxon>
        <taxon>Neocallimastigomycetes</taxon>
        <taxon>Neocallimastigales</taxon>
        <taxon>Neocallimastigaceae</taxon>
        <taxon>Piromyces</taxon>
    </lineage>
</organism>
<dbReference type="Proteomes" id="UP000193719">
    <property type="component" value="Unassembled WGS sequence"/>
</dbReference>
<evidence type="ECO:0000313" key="1">
    <source>
        <dbReference type="EMBL" id="ORX49587.1"/>
    </source>
</evidence>
<evidence type="ECO:0000313" key="2">
    <source>
        <dbReference type="Proteomes" id="UP000193719"/>
    </source>
</evidence>
<accession>A0A1Y1V7Z9</accession>